<keyword evidence="9" id="KW-1185">Reference proteome</keyword>
<dbReference type="InterPro" id="IPR003439">
    <property type="entry name" value="ABC_transporter-like_ATP-bd"/>
</dbReference>
<dbReference type="EMBL" id="BNDW01000068">
    <property type="protein sequence ID" value="GHI25022.1"/>
    <property type="molecule type" value="Genomic_DNA"/>
</dbReference>
<comment type="similarity">
    <text evidence="2">Belongs to the ABC transporter superfamily.</text>
</comment>
<dbReference type="SMART" id="SM00382">
    <property type="entry name" value="AAA"/>
    <property type="match status" value="1"/>
</dbReference>
<proteinExistence type="inferred from homology"/>
<organism evidence="8 9">
    <name type="scientific">Streptomyces hydrogenans</name>
    <dbReference type="NCBI Taxonomy" id="1873719"/>
    <lineage>
        <taxon>Bacteria</taxon>
        <taxon>Bacillati</taxon>
        <taxon>Actinomycetota</taxon>
        <taxon>Actinomycetes</taxon>
        <taxon>Kitasatosporales</taxon>
        <taxon>Streptomycetaceae</taxon>
        <taxon>Streptomyces</taxon>
    </lineage>
</organism>
<evidence type="ECO:0000256" key="5">
    <source>
        <dbReference type="ARBA" id="ARBA00022840"/>
    </source>
</evidence>
<evidence type="ECO:0000259" key="7">
    <source>
        <dbReference type="PROSITE" id="PS50893"/>
    </source>
</evidence>
<evidence type="ECO:0000313" key="9">
    <source>
        <dbReference type="Proteomes" id="UP001052739"/>
    </source>
</evidence>
<name>A0ABQ3PJ33_9ACTN</name>
<sequence length="323" mass="34201">MPATTAPGGPPAPAVRVEAVSKRYGDRLAVDDVTLEIRQGEFFGLLGPNGAGKSTLVEIMEGLRRADAGTVALFGRSPWPRDTTLLPRIGVQTQSSAFFVRQTAHEHLRTVAALYGAPRTAVDATLETVGLTGQRDVRVESLSGGQRQRLAIASALVHAPELIFLDEPTAALDPQARRALWEVLRGLKAAGRTIVYTTHHLDEAEELCDRIAILVDGRIAVTDSPHRLVGASRAPSRVLLPEGRLDEATARAIEGVERVSAQGGSLVLETHAVGPVLTAVDRIAGLDGVQTRTASLEDVYLDLTARPAEAAGTAATTAETTEP</sequence>
<keyword evidence="3" id="KW-0813">Transport</keyword>
<dbReference type="InterPro" id="IPR003593">
    <property type="entry name" value="AAA+_ATPase"/>
</dbReference>
<dbReference type="PROSITE" id="PS50893">
    <property type="entry name" value="ABC_TRANSPORTER_2"/>
    <property type="match status" value="1"/>
</dbReference>
<keyword evidence="6" id="KW-0046">Antibiotic resistance</keyword>
<evidence type="ECO:0000256" key="2">
    <source>
        <dbReference type="ARBA" id="ARBA00005417"/>
    </source>
</evidence>
<gene>
    <name evidence="8" type="ORF">Shyd_63930</name>
</gene>
<dbReference type="SUPFAM" id="SSF52540">
    <property type="entry name" value="P-loop containing nucleoside triphosphate hydrolases"/>
    <property type="match status" value="1"/>
</dbReference>
<dbReference type="PROSITE" id="PS00211">
    <property type="entry name" value="ABC_TRANSPORTER_1"/>
    <property type="match status" value="1"/>
</dbReference>
<dbReference type="GO" id="GO:0005524">
    <property type="term" value="F:ATP binding"/>
    <property type="evidence" value="ECO:0007669"/>
    <property type="project" value="UniProtKB-KW"/>
</dbReference>
<feature type="domain" description="ABC transporter" evidence="7">
    <location>
        <begin position="15"/>
        <end position="241"/>
    </location>
</feature>
<dbReference type="PANTHER" id="PTHR42711:SF5">
    <property type="entry name" value="ABC TRANSPORTER ATP-BINDING PROTEIN NATA"/>
    <property type="match status" value="1"/>
</dbReference>
<evidence type="ECO:0000256" key="6">
    <source>
        <dbReference type="ARBA" id="ARBA00023251"/>
    </source>
</evidence>
<keyword evidence="4" id="KW-0547">Nucleotide-binding</keyword>
<dbReference type="CDD" id="cd03230">
    <property type="entry name" value="ABC_DR_subfamily_A"/>
    <property type="match status" value="1"/>
</dbReference>
<dbReference type="Gene3D" id="3.40.50.300">
    <property type="entry name" value="P-loop containing nucleotide triphosphate hydrolases"/>
    <property type="match status" value="1"/>
</dbReference>
<evidence type="ECO:0000256" key="3">
    <source>
        <dbReference type="ARBA" id="ARBA00022448"/>
    </source>
</evidence>
<keyword evidence="5 8" id="KW-0067">ATP-binding</keyword>
<dbReference type="InterPro" id="IPR017871">
    <property type="entry name" value="ABC_transporter-like_CS"/>
</dbReference>
<dbReference type="Pfam" id="PF00005">
    <property type="entry name" value="ABC_tran"/>
    <property type="match status" value="1"/>
</dbReference>
<reference evidence="8" key="1">
    <citation type="submission" date="2024-05" db="EMBL/GenBank/DDBJ databases">
        <title>Whole genome shotgun sequence of Streptomyces hydrogenans NBRC 13475.</title>
        <authorList>
            <person name="Komaki H."/>
            <person name="Tamura T."/>
        </authorList>
    </citation>
    <scope>NUCLEOTIDE SEQUENCE</scope>
    <source>
        <strain evidence="8">NBRC 13475</strain>
    </source>
</reference>
<dbReference type="PANTHER" id="PTHR42711">
    <property type="entry name" value="ABC TRANSPORTER ATP-BINDING PROTEIN"/>
    <property type="match status" value="1"/>
</dbReference>
<dbReference type="InterPro" id="IPR050763">
    <property type="entry name" value="ABC_transporter_ATP-binding"/>
</dbReference>
<evidence type="ECO:0000313" key="8">
    <source>
        <dbReference type="EMBL" id="GHI25022.1"/>
    </source>
</evidence>
<evidence type="ECO:0000256" key="4">
    <source>
        <dbReference type="ARBA" id="ARBA00022741"/>
    </source>
</evidence>
<protein>
    <submittedName>
        <fullName evidence="8">ABC transporter ATP-binding protein</fullName>
    </submittedName>
</protein>
<accession>A0ABQ3PJ33</accession>
<dbReference type="Proteomes" id="UP001052739">
    <property type="component" value="Unassembled WGS sequence"/>
</dbReference>
<dbReference type="InterPro" id="IPR027417">
    <property type="entry name" value="P-loop_NTPase"/>
</dbReference>
<comment type="caution">
    <text evidence="8">The sequence shown here is derived from an EMBL/GenBank/DDBJ whole genome shotgun (WGS) entry which is preliminary data.</text>
</comment>
<comment type="subcellular location">
    <subcellularLocation>
        <location evidence="1">Cell membrane</location>
        <topology evidence="1">Peripheral membrane protein</topology>
    </subcellularLocation>
</comment>
<evidence type="ECO:0000256" key="1">
    <source>
        <dbReference type="ARBA" id="ARBA00004202"/>
    </source>
</evidence>